<feature type="compositionally biased region" description="Polar residues" evidence="1">
    <location>
        <begin position="390"/>
        <end position="405"/>
    </location>
</feature>
<feature type="region of interest" description="Disordered" evidence="1">
    <location>
        <begin position="376"/>
        <end position="433"/>
    </location>
</feature>
<evidence type="ECO:0000256" key="1">
    <source>
        <dbReference type="SAM" id="MobiDB-lite"/>
    </source>
</evidence>
<protein>
    <submittedName>
        <fullName evidence="2">Uncharacterized protein</fullName>
    </submittedName>
</protein>
<feature type="region of interest" description="Disordered" evidence="1">
    <location>
        <begin position="43"/>
        <end position="63"/>
    </location>
</feature>
<evidence type="ECO:0000313" key="2">
    <source>
        <dbReference type="EMBL" id="SDO51119.1"/>
    </source>
</evidence>
<dbReference type="Proteomes" id="UP000181903">
    <property type="component" value="Chromosome I"/>
</dbReference>
<gene>
    <name evidence="2" type="ORF">SAMN04490208_4013</name>
</gene>
<sequence length="569" mass="63160">MPKPPHTSLPPRTDAPTHRTPDIQLPVFRLPQLSSGLPALSLDTRTTRVGTPPAQDRGPGTSTVPAVTDSPLITHIANASATAPSLADYLLKPPMLRGIQPANTQGFRYIVGRTFADVKGIGTVHIEFDPSANAYRATDLYKRLPPGPVLFKNEGEPTWRTSLMAEQANPLKRPLPLDFFSGASSLSKVHGAQRPSVPDASTARSELLSGPFKSLFPDKTPEEHAQLLRNYNLSPTQHAQLLADLRKHAKIPEWATLHKQQTEDPNNPLRFDQLRQEIQPLIRAIRSEDYSVNHPEDFEDSISQEFLNGFLETLGYKRNLNGQLYRTDIPGLFRADDRTLVELTNDNEMLPRMKHRAGSTTGTPISASVSLQEVQTYNKGSPPSAYLKYNYQTDSRPPRNPNRTYTDSESSDGDTSDSSQSSQSSGSDDNSEMIRRNQRFGFIYVIDTRGMEVVLKGDNLFFNTKGANEDAWLPDDDLEAHLSVPKGEGIPSDRIWLMHSSLTRAANIEDLAAQAGSFRRDIEARTHAGRNNKDEYDTLIDQVAAAGKPILQIKENAFADDIVWPQRLA</sequence>
<reference evidence="2 3" key="1">
    <citation type="submission" date="2016-10" db="EMBL/GenBank/DDBJ databases">
        <authorList>
            <person name="Varghese N."/>
            <person name="Submissions S."/>
        </authorList>
    </citation>
    <scope>NUCLEOTIDE SEQUENCE [LARGE SCALE GENOMIC DNA]</scope>
    <source>
        <strain evidence="2 3">BS2776</strain>
    </source>
</reference>
<organism evidence="2 3">
    <name type="scientific">Pseudomonas poae</name>
    <dbReference type="NCBI Taxonomy" id="200451"/>
    <lineage>
        <taxon>Bacteria</taxon>
        <taxon>Pseudomonadati</taxon>
        <taxon>Pseudomonadota</taxon>
        <taxon>Gammaproteobacteria</taxon>
        <taxon>Pseudomonadales</taxon>
        <taxon>Pseudomonadaceae</taxon>
        <taxon>Pseudomonas</taxon>
    </lineage>
</organism>
<feature type="region of interest" description="Disordered" evidence="1">
    <location>
        <begin position="1"/>
        <end position="20"/>
    </location>
</feature>
<name>A0ABY0RV54_9PSED</name>
<accession>A0ABY0RV54</accession>
<keyword evidence="3" id="KW-1185">Reference proteome</keyword>
<proteinExistence type="predicted"/>
<dbReference type="EMBL" id="LT629706">
    <property type="protein sequence ID" value="SDO51119.1"/>
    <property type="molecule type" value="Genomic_DNA"/>
</dbReference>
<evidence type="ECO:0000313" key="3">
    <source>
        <dbReference type="Proteomes" id="UP000181903"/>
    </source>
</evidence>
<feature type="compositionally biased region" description="Low complexity" evidence="1">
    <location>
        <begin position="416"/>
        <end position="428"/>
    </location>
</feature>